<evidence type="ECO:0000313" key="7">
    <source>
        <dbReference type="Proteomes" id="UP000678499"/>
    </source>
</evidence>
<dbReference type="PANTHER" id="PTHR24276:SF98">
    <property type="entry name" value="FI18310P1-RELATED"/>
    <property type="match status" value="1"/>
</dbReference>
<feature type="non-terminal residue" evidence="6">
    <location>
        <position position="1"/>
    </location>
</feature>
<name>A0A7R9BTX6_9CRUS</name>
<protein>
    <recommendedName>
        <fullName evidence="5">Peptidase S1 domain-containing protein</fullName>
    </recommendedName>
</protein>
<dbReference type="Pfam" id="PF00089">
    <property type="entry name" value="Trypsin"/>
    <property type="match status" value="2"/>
</dbReference>
<dbReference type="EMBL" id="OA884969">
    <property type="protein sequence ID" value="CAD7281514.1"/>
    <property type="molecule type" value="Genomic_DNA"/>
</dbReference>
<keyword evidence="3" id="KW-0720">Serine protease</keyword>
<organism evidence="6">
    <name type="scientific">Notodromas monacha</name>
    <dbReference type="NCBI Taxonomy" id="399045"/>
    <lineage>
        <taxon>Eukaryota</taxon>
        <taxon>Metazoa</taxon>
        <taxon>Ecdysozoa</taxon>
        <taxon>Arthropoda</taxon>
        <taxon>Crustacea</taxon>
        <taxon>Oligostraca</taxon>
        <taxon>Ostracoda</taxon>
        <taxon>Podocopa</taxon>
        <taxon>Podocopida</taxon>
        <taxon>Cypridocopina</taxon>
        <taxon>Cypridoidea</taxon>
        <taxon>Cyprididae</taxon>
        <taxon>Notodromas</taxon>
    </lineage>
</organism>
<evidence type="ECO:0000313" key="6">
    <source>
        <dbReference type="EMBL" id="CAD7281514.1"/>
    </source>
</evidence>
<dbReference type="GO" id="GO:0004252">
    <property type="term" value="F:serine-type endopeptidase activity"/>
    <property type="evidence" value="ECO:0007669"/>
    <property type="project" value="InterPro"/>
</dbReference>
<evidence type="ECO:0000259" key="5">
    <source>
        <dbReference type="PROSITE" id="PS50240"/>
    </source>
</evidence>
<sequence length="519" mass="55310">ANQIAIKTKTLYPGYDFDNLPILHDLAIVELSSIINFGSKLNAISIRQENSCCLTALTTTYQGQTLKVDGYGLDQNVNITSQDPIALATSLAKPLIQTRLKTYSSVALSDTDCSSKIASVANLGTGTPFDSALLVGVTNQMICLNSVSGSGACFIDNGGPMINSEGKLVGVLGLLLNCGDPASVTVGNELSGEHLIWAVSQSNFIDLIVEAATKCEQAVSQSNFIDLIVEAATNWVQTLFSLNRGPERIMGGSTITFRTKSPYSAYIAIQPIDFIILNKYIRFPLCTASILTTTKLITGASCFKVFESMSRVAVIGALKALNTELGTLQMEIKDTKMYPGYDFDKMPLLHDLAIVEIYRTINFGIKWNAITLRQDNNCCLNSATTTYEGETLMVHGYDPMALASSLAIPLIQSRLKSYSEVALSDTSCSSKIASVANLGTGTGFDSALLAGVSNQLICLSPTSGSGPCFMDNGAPMMNSAGQLVGVLSLLLNCGDPESLTVGNELSGDHLTWVKQQTGL</sequence>
<dbReference type="InterPro" id="IPR009003">
    <property type="entry name" value="Peptidase_S1_PA"/>
</dbReference>
<evidence type="ECO:0000256" key="2">
    <source>
        <dbReference type="ARBA" id="ARBA00022801"/>
    </source>
</evidence>
<dbReference type="Gene3D" id="2.40.10.10">
    <property type="entry name" value="Trypsin-like serine proteases"/>
    <property type="match status" value="2"/>
</dbReference>
<dbReference type="EMBL" id="CAJPEX010002932">
    <property type="protein sequence ID" value="CAG0921666.1"/>
    <property type="molecule type" value="Genomic_DNA"/>
</dbReference>
<keyword evidence="1" id="KW-0645">Protease</keyword>
<evidence type="ECO:0000256" key="4">
    <source>
        <dbReference type="ARBA" id="ARBA00023157"/>
    </source>
</evidence>
<dbReference type="SUPFAM" id="SSF50494">
    <property type="entry name" value="Trypsin-like serine proteases"/>
    <property type="match status" value="2"/>
</dbReference>
<evidence type="ECO:0000256" key="3">
    <source>
        <dbReference type="ARBA" id="ARBA00022825"/>
    </source>
</evidence>
<dbReference type="OrthoDB" id="5565075at2759"/>
<proteinExistence type="predicted"/>
<dbReference type="InterPro" id="IPR043504">
    <property type="entry name" value="Peptidase_S1_PA_chymotrypsin"/>
</dbReference>
<feature type="domain" description="Peptidase S1" evidence="5">
    <location>
        <begin position="249"/>
        <end position="518"/>
    </location>
</feature>
<dbReference type="Proteomes" id="UP000678499">
    <property type="component" value="Unassembled WGS sequence"/>
</dbReference>
<dbReference type="SMART" id="SM00020">
    <property type="entry name" value="Tryp_SPc"/>
    <property type="match status" value="1"/>
</dbReference>
<dbReference type="InterPro" id="IPR001254">
    <property type="entry name" value="Trypsin_dom"/>
</dbReference>
<dbReference type="AlphaFoldDB" id="A0A7R9BTX6"/>
<dbReference type="PROSITE" id="PS50240">
    <property type="entry name" value="TRYPSIN_DOM"/>
    <property type="match status" value="2"/>
</dbReference>
<accession>A0A7R9BTX6</accession>
<keyword evidence="4" id="KW-1015">Disulfide bond</keyword>
<evidence type="ECO:0000256" key="1">
    <source>
        <dbReference type="ARBA" id="ARBA00022670"/>
    </source>
</evidence>
<dbReference type="InterPro" id="IPR050430">
    <property type="entry name" value="Peptidase_S1"/>
</dbReference>
<dbReference type="GO" id="GO:0006508">
    <property type="term" value="P:proteolysis"/>
    <property type="evidence" value="ECO:0007669"/>
    <property type="project" value="UniProtKB-KW"/>
</dbReference>
<dbReference type="PANTHER" id="PTHR24276">
    <property type="entry name" value="POLYSERASE-RELATED"/>
    <property type="match status" value="1"/>
</dbReference>
<reference evidence="6" key="1">
    <citation type="submission" date="2020-11" db="EMBL/GenBank/DDBJ databases">
        <authorList>
            <person name="Tran Van P."/>
        </authorList>
    </citation>
    <scope>NUCLEOTIDE SEQUENCE</scope>
</reference>
<gene>
    <name evidence="6" type="ORF">NMOB1V02_LOCUS9158</name>
</gene>
<feature type="domain" description="Peptidase S1" evidence="5">
    <location>
        <begin position="1"/>
        <end position="241"/>
    </location>
</feature>
<keyword evidence="7" id="KW-1185">Reference proteome</keyword>
<keyword evidence="2" id="KW-0378">Hydrolase</keyword>